<evidence type="ECO:0000259" key="5">
    <source>
        <dbReference type="PROSITE" id="PS50893"/>
    </source>
</evidence>
<evidence type="ECO:0000256" key="1">
    <source>
        <dbReference type="ARBA" id="ARBA00022448"/>
    </source>
</evidence>
<dbReference type="SUPFAM" id="SSF52540">
    <property type="entry name" value="P-loop containing nucleoside triphosphate hydrolases"/>
    <property type="match status" value="1"/>
</dbReference>
<dbReference type="EMBL" id="JBHSIS010000017">
    <property type="protein sequence ID" value="MFC4857237.1"/>
    <property type="molecule type" value="Genomic_DNA"/>
</dbReference>
<sequence length="401" mass="43979">MKHKEVNMNDGLAVTGLVANYGTTRAVSELDLSIDRSEFVTLLGPSGCGKTTTLRCVAGLHTPRSGEITLGGKPLYAPEVNIPPHKRDINMVFQSYAVWPHMTTRENVMYGLKAKKMQKAKARAKAQDMLELVGLAEFADRHATDLSGGQQQRVALARALATEPSLVLMDEPLSNLDAQLRARMRDEIRQIQRRTGITVLYVTHDQSEALSMSDRVVVMNQGRIQQIGDPWALYHRPENAFVATFVGDANLVPGVVTEVGGDSFTVRVPTLGQEAVFDIARAVAADCPAPGEAISVVFRPEWARVSREDAPAATSLARNEINARLVSSEFLGDHFERTYEAGEHRLRVLAVTGPTSRPPEMGAEQTLLITPENLTWFRREDTAPREDEMVPVASGAGQDRS</sequence>
<dbReference type="InterPro" id="IPR050093">
    <property type="entry name" value="ABC_SmlMolc_Importer"/>
</dbReference>
<dbReference type="Pfam" id="PF00005">
    <property type="entry name" value="ABC_tran"/>
    <property type="match status" value="1"/>
</dbReference>
<gene>
    <name evidence="6" type="ORF">ACFPCV_27390</name>
</gene>
<dbReference type="PANTHER" id="PTHR42781">
    <property type="entry name" value="SPERMIDINE/PUTRESCINE IMPORT ATP-BINDING PROTEIN POTA"/>
    <property type="match status" value="1"/>
</dbReference>
<dbReference type="GO" id="GO:0005524">
    <property type="term" value="F:ATP binding"/>
    <property type="evidence" value="ECO:0007669"/>
    <property type="project" value="UniProtKB-KW"/>
</dbReference>
<dbReference type="RefSeq" id="WP_378059223.1">
    <property type="nucleotide sequence ID" value="NZ_JBHSIS010000017.1"/>
</dbReference>
<dbReference type="InterPro" id="IPR027417">
    <property type="entry name" value="P-loop_NTPase"/>
</dbReference>
<dbReference type="InterPro" id="IPR017871">
    <property type="entry name" value="ABC_transporter-like_CS"/>
</dbReference>
<comment type="caution">
    <text evidence="6">The sequence shown here is derived from an EMBL/GenBank/DDBJ whole genome shotgun (WGS) entry which is preliminary data.</text>
</comment>
<protein>
    <submittedName>
        <fullName evidence="6">ABC transporter ATP-binding protein</fullName>
    </submittedName>
</protein>
<dbReference type="Gene3D" id="3.40.50.300">
    <property type="entry name" value="P-loop containing nucleotide triphosphate hydrolases"/>
    <property type="match status" value="1"/>
</dbReference>
<keyword evidence="1" id="KW-0813">Transport</keyword>
<evidence type="ECO:0000256" key="2">
    <source>
        <dbReference type="ARBA" id="ARBA00022741"/>
    </source>
</evidence>
<dbReference type="Proteomes" id="UP001595859">
    <property type="component" value="Unassembled WGS sequence"/>
</dbReference>
<proteinExistence type="predicted"/>
<accession>A0ABV9S9S3</accession>
<keyword evidence="3 6" id="KW-0067">ATP-binding</keyword>
<dbReference type="PROSITE" id="PS50893">
    <property type="entry name" value="ABC_TRANSPORTER_2"/>
    <property type="match status" value="1"/>
</dbReference>
<dbReference type="PANTHER" id="PTHR42781:SF4">
    <property type="entry name" value="SPERMIDINE_PUTRESCINE IMPORT ATP-BINDING PROTEIN POTA"/>
    <property type="match status" value="1"/>
</dbReference>
<dbReference type="InterPro" id="IPR003439">
    <property type="entry name" value="ABC_transporter-like_ATP-bd"/>
</dbReference>
<evidence type="ECO:0000256" key="4">
    <source>
        <dbReference type="SAM" id="MobiDB-lite"/>
    </source>
</evidence>
<name>A0ABV9S9S3_9PSEU</name>
<evidence type="ECO:0000313" key="6">
    <source>
        <dbReference type="EMBL" id="MFC4857237.1"/>
    </source>
</evidence>
<evidence type="ECO:0000313" key="7">
    <source>
        <dbReference type="Proteomes" id="UP001595859"/>
    </source>
</evidence>
<reference evidence="7" key="1">
    <citation type="journal article" date="2019" name="Int. J. Syst. Evol. Microbiol.">
        <title>The Global Catalogue of Microorganisms (GCM) 10K type strain sequencing project: providing services to taxonomists for standard genome sequencing and annotation.</title>
        <authorList>
            <consortium name="The Broad Institute Genomics Platform"/>
            <consortium name="The Broad Institute Genome Sequencing Center for Infectious Disease"/>
            <person name="Wu L."/>
            <person name="Ma J."/>
        </authorList>
    </citation>
    <scope>NUCLEOTIDE SEQUENCE [LARGE SCALE GENOMIC DNA]</scope>
    <source>
        <strain evidence="7">ZS-22-S1</strain>
    </source>
</reference>
<organism evidence="6 7">
    <name type="scientific">Actinophytocola glycyrrhizae</name>
    <dbReference type="NCBI Taxonomy" id="2044873"/>
    <lineage>
        <taxon>Bacteria</taxon>
        <taxon>Bacillati</taxon>
        <taxon>Actinomycetota</taxon>
        <taxon>Actinomycetes</taxon>
        <taxon>Pseudonocardiales</taxon>
        <taxon>Pseudonocardiaceae</taxon>
    </lineage>
</organism>
<dbReference type="SMART" id="SM00382">
    <property type="entry name" value="AAA"/>
    <property type="match status" value="1"/>
</dbReference>
<dbReference type="InterPro" id="IPR008995">
    <property type="entry name" value="Mo/tungstate-bd_C_term_dom"/>
</dbReference>
<keyword evidence="2" id="KW-0547">Nucleotide-binding</keyword>
<dbReference type="SUPFAM" id="SSF50331">
    <property type="entry name" value="MOP-like"/>
    <property type="match status" value="1"/>
</dbReference>
<feature type="region of interest" description="Disordered" evidence="4">
    <location>
        <begin position="380"/>
        <end position="401"/>
    </location>
</feature>
<evidence type="ECO:0000256" key="3">
    <source>
        <dbReference type="ARBA" id="ARBA00022840"/>
    </source>
</evidence>
<dbReference type="PROSITE" id="PS00211">
    <property type="entry name" value="ABC_TRANSPORTER_1"/>
    <property type="match status" value="1"/>
</dbReference>
<dbReference type="InterPro" id="IPR003593">
    <property type="entry name" value="AAA+_ATPase"/>
</dbReference>
<feature type="domain" description="ABC transporter" evidence="5">
    <location>
        <begin position="12"/>
        <end position="246"/>
    </location>
</feature>
<keyword evidence="7" id="KW-1185">Reference proteome</keyword>
<dbReference type="Gene3D" id="2.40.50.100">
    <property type="match status" value="1"/>
</dbReference>